<dbReference type="SUPFAM" id="SSF55729">
    <property type="entry name" value="Acyl-CoA N-acyltransferases (Nat)"/>
    <property type="match status" value="1"/>
</dbReference>
<dbReference type="AlphaFoldDB" id="A0A5N1JFZ1"/>
<dbReference type="Gene3D" id="3.40.630.30">
    <property type="match status" value="1"/>
</dbReference>
<evidence type="ECO:0000313" key="4">
    <source>
        <dbReference type="EMBL" id="KAA9353374.1"/>
    </source>
</evidence>
<evidence type="ECO:0000256" key="2">
    <source>
        <dbReference type="ARBA" id="ARBA00023315"/>
    </source>
</evidence>
<gene>
    <name evidence="4" type="ORF">F3W84_22885</name>
</gene>
<accession>A0A5N1JFZ1</accession>
<dbReference type="OrthoDB" id="3389160at2"/>
<feature type="domain" description="N-acetyltransferase" evidence="3">
    <location>
        <begin position="4"/>
        <end position="163"/>
    </location>
</feature>
<dbReference type="InterPro" id="IPR000182">
    <property type="entry name" value="GNAT_dom"/>
</dbReference>
<evidence type="ECO:0000259" key="3">
    <source>
        <dbReference type="PROSITE" id="PS51186"/>
    </source>
</evidence>
<sequence>MSMIRVLNFEEARAAIPALAEIITDCVNGGASVGFMAPCETHDFIPYWNRVANEVDAGETALLIAEHQGEIVGTVQLGLSQMPNQPHRADLKKLLIHTKARGLGIARKLMEAAEESARNHRKTLICLDTATGSHAEAIYTHLGWERVGVIPNYALYPDGSPCATTLFYKGL</sequence>
<protein>
    <submittedName>
        <fullName evidence="4">GNAT family N-acetyltransferase</fullName>
    </submittedName>
</protein>
<dbReference type="Proteomes" id="UP000327108">
    <property type="component" value="Unassembled WGS sequence"/>
</dbReference>
<reference evidence="4 5" key="1">
    <citation type="submission" date="2019-09" db="EMBL/GenBank/DDBJ databases">
        <title>Biological control of the noxious weed angled onion (Allium triquetrum) thwarted by endophytic bacteria in Victoria, Australia.</title>
        <authorList>
            <person name="Tehranchian P."/>
            <person name="Adair R.J."/>
            <person name="Van T.H."/>
            <person name="Morrison P.D."/>
            <person name="Williams H."/>
            <person name="Lawrie A.C."/>
        </authorList>
    </citation>
    <scope>NUCLEOTIDE SEQUENCE [LARGE SCALE GENOMIC DNA]</scope>
    <source>
        <strain evidence="4 5">RPTAtOch1</strain>
    </source>
</reference>
<proteinExistence type="predicted"/>
<dbReference type="PANTHER" id="PTHR43877:SF2">
    <property type="entry name" value="AMINOALKYLPHOSPHONATE N-ACETYLTRANSFERASE-RELATED"/>
    <property type="match status" value="1"/>
</dbReference>
<dbReference type="CDD" id="cd04301">
    <property type="entry name" value="NAT_SF"/>
    <property type="match status" value="1"/>
</dbReference>
<dbReference type="EMBL" id="VYXQ01000037">
    <property type="protein sequence ID" value="KAA9353374.1"/>
    <property type="molecule type" value="Genomic_DNA"/>
</dbReference>
<name>A0A5N1JFZ1_9HYPH</name>
<dbReference type="InterPro" id="IPR016181">
    <property type="entry name" value="Acyl_CoA_acyltransferase"/>
</dbReference>
<dbReference type="RefSeq" id="WP_095447970.1">
    <property type="nucleotide sequence ID" value="NZ_CP022604.1"/>
</dbReference>
<dbReference type="GO" id="GO:0016747">
    <property type="term" value="F:acyltransferase activity, transferring groups other than amino-acyl groups"/>
    <property type="evidence" value="ECO:0007669"/>
    <property type="project" value="InterPro"/>
</dbReference>
<organism evidence="4 5">
    <name type="scientific">Ochrobactrum quorumnocens</name>
    <dbReference type="NCBI Taxonomy" id="271865"/>
    <lineage>
        <taxon>Bacteria</taxon>
        <taxon>Pseudomonadati</taxon>
        <taxon>Pseudomonadota</taxon>
        <taxon>Alphaproteobacteria</taxon>
        <taxon>Hyphomicrobiales</taxon>
        <taxon>Brucellaceae</taxon>
        <taxon>Brucella/Ochrobactrum group</taxon>
        <taxon>Ochrobactrum</taxon>
    </lineage>
</organism>
<evidence type="ECO:0000313" key="5">
    <source>
        <dbReference type="Proteomes" id="UP000327108"/>
    </source>
</evidence>
<keyword evidence="2" id="KW-0012">Acyltransferase</keyword>
<keyword evidence="5" id="KW-1185">Reference proteome</keyword>
<comment type="caution">
    <text evidence="4">The sequence shown here is derived from an EMBL/GenBank/DDBJ whole genome shotgun (WGS) entry which is preliminary data.</text>
</comment>
<evidence type="ECO:0000256" key="1">
    <source>
        <dbReference type="ARBA" id="ARBA00022679"/>
    </source>
</evidence>
<dbReference type="Pfam" id="PF13673">
    <property type="entry name" value="Acetyltransf_10"/>
    <property type="match status" value="1"/>
</dbReference>
<dbReference type="PANTHER" id="PTHR43877">
    <property type="entry name" value="AMINOALKYLPHOSPHONATE N-ACETYLTRANSFERASE-RELATED-RELATED"/>
    <property type="match status" value="1"/>
</dbReference>
<keyword evidence="1 4" id="KW-0808">Transferase</keyword>
<dbReference type="PROSITE" id="PS51186">
    <property type="entry name" value="GNAT"/>
    <property type="match status" value="1"/>
</dbReference>
<dbReference type="InterPro" id="IPR050832">
    <property type="entry name" value="Bact_Acetyltransf"/>
</dbReference>